<evidence type="ECO:0000313" key="17">
    <source>
        <dbReference type="Proteomes" id="UP000820818"/>
    </source>
</evidence>
<feature type="chain" id="PRO_5041956051" description="Putative alpha-L-fucosidase" evidence="13">
    <location>
        <begin position="24"/>
        <end position="499"/>
    </location>
</feature>
<dbReference type="Gene3D" id="2.60.40.1180">
    <property type="entry name" value="Golgi alpha-mannosidase II"/>
    <property type="match status" value="1"/>
</dbReference>
<comment type="catalytic activity">
    <reaction evidence="2">
        <text>a neolactoside IV(2)-alpha-Fuc-nLc4Cer(d18:0) + H2O = a neolactoside nLc4Cer(d18:0) + L-fucose</text>
        <dbReference type="Rhea" id="RHEA:49308"/>
        <dbReference type="ChEBI" id="CHEBI:2181"/>
        <dbReference type="ChEBI" id="CHEBI:15377"/>
        <dbReference type="ChEBI" id="CHEBI:91119"/>
        <dbReference type="ChEBI" id="CHEBI:91121"/>
    </reaction>
    <physiologicalReaction direction="left-to-right" evidence="2">
        <dbReference type="Rhea" id="RHEA:49309"/>
    </physiologicalReaction>
</comment>
<dbReference type="SUPFAM" id="SSF51445">
    <property type="entry name" value="(Trans)glycosidases"/>
    <property type="match status" value="1"/>
</dbReference>
<comment type="catalytic activity">
    <reaction evidence="1">
        <text>a neolactoside IV(2)-alpha-Fuc-nLc4Cer(d18:1(4E)) + H2O = a neolactoside nLc4Cer(d18:1(4E)) + L-fucose</text>
        <dbReference type="Rhea" id="RHEA:48224"/>
        <dbReference type="ChEBI" id="CHEBI:2181"/>
        <dbReference type="ChEBI" id="CHEBI:15377"/>
        <dbReference type="ChEBI" id="CHEBI:17006"/>
        <dbReference type="ChEBI" id="CHEBI:28691"/>
    </reaction>
    <physiologicalReaction direction="left-to-right" evidence="1">
        <dbReference type="Rhea" id="RHEA:48225"/>
    </physiologicalReaction>
</comment>
<dbReference type="AlphaFoldDB" id="A0AAD5KJN9"/>
<protein>
    <recommendedName>
        <fullName evidence="10">Putative alpha-L-fucosidase</fullName>
        <ecNumber evidence="5">3.2.1.51</ecNumber>
    </recommendedName>
    <alternativeName>
        <fullName evidence="11">Alpha-L-fucoside fucohydrolase</fullName>
    </alternativeName>
</protein>
<dbReference type="InterPro" id="IPR000933">
    <property type="entry name" value="Glyco_hydro_29"/>
</dbReference>
<dbReference type="Pfam" id="PF01120">
    <property type="entry name" value="Alpha_L_fucos"/>
    <property type="match status" value="1"/>
</dbReference>
<evidence type="ECO:0000256" key="1">
    <source>
        <dbReference type="ARBA" id="ARBA00000321"/>
    </source>
</evidence>
<evidence type="ECO:0000256" key="13">
    <source>
        <dbReference type="SAM" id="SignalP"/>
    </source>
</evidence>
<evidence type="ECO:0000256" key="7">
    <source>
        <dbReference type="ARBA" id="ARBA00022801"/>
    </source>
</evidence>
<dbReference type="EMBL" id="WJBH02000008">
    <property type="protein sequence ID" value="KAI9553911.1"/>
    <property type="molecule type" value="Genomic_DNA"/>
</dbReference>
<evidence type="ECO:0000256" key="4">
    <source>
        <dbReference type="ARBA" id="ARBA00007951"/>
    </source>
</evidence>
<dbReference type="PROSITE" id="PS00385">
    <property type="entry name" value="ALPHA_L_FUCOSIDASE"/>
    <property type="match status" value="1"/>
</dbReference>
<dbReference type="PRINTS" id="PR00741">
    <property type="entry name" value="GLHYDRLASE29"/>
</dbReference>
<feature type="domain" description="Glycoside hydrolase family 29 N-terminal" evidence="14">
    <location>
        <begin position="57"/>
        <end position="394"/>
    </location>
</feature>
<dbReference type="EC" id="3.2.1.51" evidence="5"/>
<evidence type="ECO:0000256" key="3">
    <source>
        <dbReference type="ARBA" id="ARBA00004071"/>
    </source>
</evidence>
<keyword evidence="8" id="KW-0325">Glycoprotein</keyword>
<dbReference type="GO" id="GO:0005764">
    <property type="term" value="C:lysosome"/>
    <property type="evidence" value="ECO:0007669"/>
    <property type="project" value="TreeGrafter"/>
</dbReference>
<dbReference type="Pfam" id="PF16757">
    <property type="entry name" value="Fucosidase_C"/>
    <property type="match status" value="1"/>
</dbReference>
<gene>
    <name evidence="16" type="ORF">GHT06_019181</name>
</gene>
<evidence type="ECO:0000256" key="2">
    <source>
        <dbReference type="ARBA" id="ARBA00000419"/>
    </source>
</evidence>
<dbReference type="InterPro" id="IPR017853">
    <property type="entry name" value="GH"/>
</dbReference>
<dbReference type="Proteomes" id="UP000820818">
    <property type="component" value="Linkage Group LG8"/>
</dbReference>
<dbReference type="GO" id="GO:0016139">
    <property type="term" value="P:glycoside catabolic process"/>
    <property type="evidence" value="ECO:0007669"/>
    <property type="project" value="TreeGrafter"/>
</dbReference>
<accession>A0AAD5KJN9</accession>
<keyword evidence="6 13" id="KW-0732">Signal</keyword>
<keyword evidence="17" id="KW-1185">Reference proteome</keyword>
<evidence type="ECO:0000259" key="14">
    <source>
        <dbReference type="Pfam" id="PF01120"/>
    </source>
</evidence>
<comment type="similarity">
    <text evidence="4">Belongs to the glycosyl hydrolase 29 family.</text>
</comment>
<dbReference type="InterPro" id="IPR013780">
    <property type="entry name" value="Glyco_hydro_b"/>
</dbReference>
<dbReference type="SMART" id="SM00812">
    <property type="entry name" value="Alpha_L_fucos"/>
    <property type="match status" value="1"/>
</dbReference>
<dbReference type="InterPro" id="IPR016286">
    <property type="entry name" value="FUC_metazoa-typ"/>
</dbReference>
<keyword evidence="7" id="KW-0378">Hydrolase</keyword>
<organism evidence="16 17">
    <name type="scientific">Daphnia sinensis</name>
    <dbReference type="NCBI Taxonomy" id="1820382"/>
    <lineage>
        <taxon>Eukaryota</taxon>
        <taxon>Metazoa</taxon>
        <taxon>Ecdysozoa</taxon>
        <taxon>Arthropoda</taxon>
        <taxon>Crustacea</taxon>
        <taxon>Branchiopoda</taxon>
        <taxon>Diplostraca</taxon>
        <taxon>Cladocera</taxon>
        <taxon>Anomopoda</taxon>
        <taxon>Daphniidae</taxon>
        <taxon>Daphnia</taxon>
        <taxon>Daphnia similis group</taxon>
    </lineage>
</organism>
<evidence type="ECO:0000256" key="6">
    <source>
        <dbReference type="ARBA" id="ARBA00022729"/>
    </source>
</evidence>
<feature type="signal peptide" evidence="13">
    <location>
        <begin position="1"/>
        <end position="23"/>
    </location>
</feature>
<sequence length="499" mass="57999">MRNLMYCLHIAFLITVFVGIGSSSDELKHETATKRSPYETTKVPSMSQKKKPHVPIQDQSYRYTPDWESLDSRPLPSWYDEAKFGIFIHWGIFSVPSFGSEWFWINWQGSKNPKYVEFMKKNYPPGFTYPEFGPMFTAEFFDPDQWAEILKSSGARYVVLTSKHHEGFTLWPSKYSWNWNAMDVGPKRDLVGDLANAIRNNTNLKFGLYHSLYEWFHPLYIKDKDNNWKSQEFVKSKTMPELYEIVNKYQPSVVWSDGDWEPNDKYWNSTDFIAWLYNDSPVKKEVVVNDRWGSGTTCKHGDIYTCTDRFNPGTLQPHKWENCFTIDRKSWGFRRNAMLSDYYSTPDLIKEMVTTVSCGGNMLLNVGPTHYGQIPPIYEERLRQIGEWLRINGEAIYGSQPWTFQNDTRTPDIWYTKGKGSKELFISDPVYAIVLEWPKSGVIELTDPTASGSTRVTFLGYAGAVKWTVSAPGIRVSFPSKSKVSNDWAWVLRLDNLRY</sequence>
<evidence type="ECO:0000313" key="16">
    <source>
        <dbReference type="EMBL" id="KAI9553911.1"/>
    </source>
</evidence>
<comment type="caution">
    <text evidence="16">The sequence shown here is derived from an EMBL/GenBank/DDBJ whole genome shotgun (WGS) entry which is preliminary data.</text>
</comment>
<evidence type="ECO:0000256" key="9">
    <source>
        <dbReference type="ARBA" id="ARBA00023295"/>
    </source>
</evidence>
<evidence type="ECO:0000256" key="8">
    <source>
        <dbReference type="ARBA" id="ARBA00023180"/>
    </source>
</evidence>
<feature type="domain" description="Alpha-L-fucosidase C-terminal" evidence="15">
    <location>
        <begin position="405"/>
        <end position="494"/>
    </location>
</feature>
<reference evidence="16 17" key="1">
    <citation type="submission" date="2022-05" db="EMBL/GenBank/DDBJ databases">
        <title>A multi-omics perspective on studying reproductive biology in Daphnia sinensis.</title>
        <authorList>
            <person name="Jia J."/>
        </authorList>
    </citation>
    <scope>NUCLEOTIDE SEQUENCE [LARGE SCALE GENOMIC DNA]</scope>
    <source>
        <strain evidence="16 17">WSL</strain>
    </source>
</reference>
<evidence type="ECO:0000256" key="5">
    <source>
        <dbReference type="ARBA" id="ARBA00012662"/>
    </source>
</evidence>
<evidence type="ECO:0000259" key="15">
    <source>
        <dbReference type="Pfam" id="PF16757"/>
    </source>
</evidence>
<evidence type="ECO:0000256" key="11">
    <source>
        <dbReference type="ARBA" id="ARBA00081661"/>
    </source>
</evidence>
<dbReference type="GO" id="GO:0004560">
    <property type="term" value="F:alpha-L-fucosidase activity"/>
    <property type="evidence" value="ECO:0007669"/>
    <property type="project" value="UniProtKB-EC"/>
</dbReference>
<keyword evidence="9" id="KW-0326">Glycosidase</keyword>
<name>A0AAD5KJN9_9CRUS</name>
<dbReference type="PANTHER" id="PTHR10030">
    <property type="entry name" value="ALPHA-L-FUCOSIDASE"/>
    <property type="match status" value="1"/>
</dbReference>
<feature type="region of interest" description="Disordered" evidence="12">
    <location>
        <begin position="29"/>
        <end position="53"/>
    </location>
</feature>
<evidence type="ECO:0000256" key="12">
    <source>
        <dbReference type="SAM" id="MobiDB-lite"/>
    </source>
</evidence>
<comment type="function">
    <text evidence="3">Alpha-L-fucosidase is responsible for hydrolyzing the alpha-1,6-linked fucose joined to the reducing-end N-acetylglucosamine of the carbohydrate moieties of glycoproteins.</text>
</comment>
<proteinExistence type="inferred from homology"/>
<dbReference type="FunFam" id="3.20.20.80:FF:000027">
    <property type="entry name" value="Alpha-L-fucosidase"/>
    <property type="match status" value="1"/>
</dbReference>
<dbReference type="InterPro" id="IPR057739">
    <property type="entry name" value="Glyco_hydro_29_N"/>
</dbReference>
<dbReference type="InterPro" id="IPR018526">
    <property type="entry name" value="Glyco_hydro_29_CS"/>
</dbReference>
<dbReference type="Gene3D" id="3.20.20.80">
    <property type="entry name" value="Glycosidases"/>
    <property type="match status" value="1"/>
</dbReference>
<evidence type="ECO:0000256" key="10">
    <source>
        <dbReference type="ARBA" id="ARBA00074133"/>
    </source>
</evidence>
<dbReference type="PANTHER" id="PTHR10030:SF37">
    <property type="entry name" value="ALPHA-L-FUCOSIDASE-RELATED"/>
    <property type="match status" value="1"/>
</dbReference>
<dbReference type="InterPro" id="IPR031919">
    <property type="entry name" value="Fucosidase_C"/>
</dbReference>
<feature type="compositionally biased region" description="Polar residues" evidence="12">
    <location>
        <begin position="38"/>
        <end position="47"/>
    </location>
</feature>
<dbReference type="GO" id="GO:0006004">
    <property type="term" value="P:fucose metabolic process"/>
    <property type="evidence" value="ECO:0007669"/>
    <property type="project" value="InterPro"/>
</dbReference>